<evidence type="ECO:0000313" key="2">
    <source>
        <dbReference type="Proteomes" id="UP000325218"/>
    </source>
</evidence>
<dbReference type="AlphaFoldDB" id="A0A5D0CMR8"/>
<sequence length="255" mass="28505">MSFVNKLLASVGIGSAKVDTVLYRDQLIPGEPVEGVVRIKGGHVEQTIDSIYLQLFTTYERKSNDSTITSHAELGSYPLTRPFTLKPDEAKEVPFSFTLPLDTPLTLGKTRVWVQTGLDIKNAVDPSDRDYIAISPTPLVSAFLNAVQSLGFQLHYANCEQASGMFRNRLPFVQEFEFVPVNGVNRQRLDELEVVFLPQADGIKVIMEIDRRSRGLSGFLAEAMDMDETKISLFVTDRDIPNLPQMIQSCISRFS</sequence>
<accession>A0A5D0CMR8</accession>
<evidence type="ECO:0000313" key="1">
    <source>
        <dbReference type="EMBL" id="TYA11353.1"/>
    </source>
</evidence>
<dbReference type="OrthoDB" id="2351239at2"/>
<protein>
    <submittedName>
        <fullName evidence="1">Sporulation protein</fullName>
    </submittedName>
</protein>
<dbReference type="Proteomes" id="UP000325218">
    <property type="component" value="Unassembled WGS sequence"/>
</dbReference>
<dbReference type="EMBL" id="VSDO01000004">
    <property type="protein sequence ID" value="TYA11353.1"/>
    <property type="molecule type" value="Genomic_DNA"/>
</dbReference>
<dbReference type="Pfam" id="PF07070">
    <property type="entry name" value="Spo0M"/>
    <property type="match status" value="1"/>
</dbReference>
<dbReference type="RefSeq" id="WP_148455098.1">
    <property type="nucleotide sequence ID" value="NZ_VSDO01000004.1"/>
</dbReference>
<reference evidence="1 2" key="1">
    <citation type="submission" date="2019-08" db="EMBL/GenBank/DDBJ databases">
        <title>Genome sequencing of Paenibacillus faecis DSM 23593(T).</title>
        <authorList>
            <person name="Kook J.-K."/>
            <person name="Park S.-N."/>
            <person name="Lim Y.K."/>
        </authorList>
    </citation>
    <scope>NUCLEOTIDE SEQUENCE [LARGE SCALE GENOMIC DNA]</scope>
    <source>
        <strain evidence="1 2">DSM 23593</strain>
    </source>
</reference>
<proteinExistence type="predicted"/>
<dbReference type="InterPro" id="IPR009776">
    <property type="entry name" value="Spore_0_M"/>
</dbReference>
<gene>
    <name evidence="1" type="ORF">FRY98_19555</name>
</gene>
<dbReference type="PANTHER" id="PTHR40053:SF1">
    <property type="entry name" value="SPORULATION-CONTROL PROTEIN SPO0M"/>
    <property type="match status" value="1"/>
</dbReference>
<keyword evidence="2" id="KW-1185">Reference proteome</keyword>
<name>A0A5D0CMR8_9BACL</name>
<dbReference type="PANTHER" id="PTHR40053">
    <property type="entry name" value="SPORULATION-CONTROL PROTEIN SPO0M"/>
    <property type="match status" value="1"/>
</dbReference>
<organism evidence="1 2">
    <name type="scientific">Paenibacillus faecis</name>
    <dbReference type="NCBI Taxonomy" id="862114"/>
    <lineage>
        <taxon>Bacteria</taxon>
        <taxon>Bacillati</taxon>
        <taxon>Bacillota</taxon>
        <taxon>Bacilli</taxon>
        <taxon>Bacillales</taxon>
        <taxon>Paenibacillaceae</taxon>
        <taxon>Paenibacillus</taxon>
    </lineage>
</organism>
<comment type="caution">
    <text evidence="1">The sequence shown here is derived from an EMBL/GenBank/DDBJ whole genome shotgun (WGS) entry which is preliminary data.</text>
</comment>